<dbReference type="AlphaFoldDB" id="A0A922I627"/>
<gene>
    <name evidence="2" type="ORF">DERF_006387</name>
    <name evidence="1" type="ORF">HUG17_2890</name>
</gene>
<sequence length="247" mass="28402">MYFISKSTILFATAIVLIFNLPSLVISRHVTENGRLSELSIDEINNIIDAISELPIGEIKKIVNNLSGLSIDEIEKIINDNQSELSVKVIKKIVHDLSIDEIHHIVNDPLTEFSIDEIEKIVHDPSLSSSLEPFITYDKDKKIFHINIGPIKQQRQPYSLSNLNPEQCQHIRNTIESVQHEMDEQNCQKDLGNSICKGFIRYLDNMQQRLQNDCPSGLVLLEPENQKKFSFIVYRDENGIHFRPNRQ</sequence>
<proteinExistence type="predicted"/>
<evidence type="ECO:0000313" key="3">
    <source>
        <dbReference type="Proteomes" id="UP000790347"/>
    </source>
</evidence>
<dbReference type="Proteomes" id="UP000828236">
    <property type="component" value="Unassembled WGS sequence"/>
</dbReference>
<name>A0A922I627_DERFA</name>
<reference evidence="1" key="3">
    <citation type="journal article" date="2021" name="World Allergy Organ. J.">
        <title>Chromosome-level assembly of Dermatophagoides farinae genome and transcriptome reveals two novel allergens Der f 37 and Der f 39.</title>
        <authorList>
            <person name="Chen J."/>
            <person name="Cai Z."/>
            <person name="Fan D."/>
            <person name="Hu J."/>
            <person name="Hou Y."/>
            <person name="He Y."/>
            <person name="Zhang Z."/>
            <person name="Zhao Z."/>
            <person name="Gao P."/>
            <person name="Hu W."/>
            <person name="Sun J."/>
            <person name="Li J."/>
            <person name="Ji K."/>
        </authorList>
    </citation>
    <scope>NUCLEOTIDE SEQUENCE</scope>
    <source>
        <strain evidence="1">JKM2019</strain>
    </source>
</reference>
<dbReference type="EMBL" id="ASGP02000002">
    <property type="protein sequence ID" value="KAH9522829.1"/>
    <property type="molecule type" value="Genomic_DNA"/>
</dbReference>
<accession>A0A922I627</accession>
<dbReference type="EMBL" id="SDOV01000007">
    <property type="protein sequence ID" value="KAH7638857.1"/>
    <property type="molecule type" value="Genomic_DNA"/>
</dbReference>
<keyword evidence="3" id="KW-1185">Reference proteome</keyword>
<reference evidence="2" key="1">
    <citation type="submission" date="2013-05" db="EMBL/GenBank/DDBJ databases">
        <authorList>
            <person name="Yim A.K.Y."/>
            <person name="Chan T.F."/>
            <person name="Ji K.M."/>
            <person name="Liu X.Y."/>
            <person name="Zhou J.W."/>
            <person name="Li R.Q."/>
            <person name="Yang K.Y."/>
            <person name="Li J."/>
            <person name="Li M."/>
            <person name="Law P.T.W."/>
            <person name="Wu Y.L."/>
            <person name="Cai Z.L."/>
            <person name="Qin H."/>
            <person name="Bao Y."/>
            <person name="Leung R.K.K."/>
            <person name="Ng P.K.S."/>
            <person name="Zou J."/>
            <person name="Zhong X.J."/>
            <person name="Ran P.X."/>
            <person name="Zhong N.S."/>
            <person name="Liu Z.G."/>
            <person name="Tsui S.K.W."/>
        </authorList>
    </citation>
    <scope>NUCLEOTIDE SEQUENCE</scope>
    <source>
        <strain evidence="2">Derf</strain>
        <tissue evidence="2">Whole organism</tissue>
    </source>
</reference>
<protein>
    <submittedName>
        <fullName evidence="2">Uncharacterized protein</fullName>
    </submittedName>
</protein>
<organism evidence="2 3">
    <name type="scientific">Dermatophagoides farinae</name>
    <name type="common">American house dust mite</name>
    <dbReference type="NCBI Taxonomy" id="6954"/>
    <lineage>
        <taxon>Eukaryota</taxon>
        <taxon>Metazoa</taxon>
        <taxon>Ecdysozoa</taxon>
        <taxon>Arthropoda</taxon>
        <taxon>Chelicerata</taxon>
        <taxon>Arachnida</taxon>
        <taxon>Acari</taxon>
        <taxon>Acariformes</taxon>
        <taxon>Sarcoptiformes</taxon>
        <taxon>Astigmata</taxon>
        <taxon>Psoroptidia</taxon>
        <taxon>Analgoidea</taxon>
        <taxon>Pyroglyphidae</taxon>
        <taxon>Dermatophagoidinae</taxon>
        <taxon>Dermatophagoides</taxon>
    </lineage>
</organism>
<reference evidence="2" key="4">
    <citation type="journal article" date="2022" name="Res Sq">
        <title>Comparative Genomics Reveals Insights into the Divergent Evolution of Astigmatic Mites and Household Pest Adaptations.</title>
        <authorList>
            <person name="Xiong Q."/>
            <person name="Wan A.T.-Y."/>
            <person name="Liu X.-Y."/>
            <person name="Fung C.S.-H."/>
            <person name="Xiao X."/>
            <person name="Malainual N."/>
            <person name="Hou J."/>
            <person name="Wang L."/>
            <person name="Wang M."/>
            <person name="Yang K."/>
            <person name="Cui Y."/>
            <person name="Leung E."/>
            <person name="Nong W."/>
            <person name="Shin S.-K."/>
            <person name="Au S."/>
            <person name="Jeong K.Y."/>
            <person name="Chew F.T."/>
            <person name="Hui J."/>
            <person name="Leung T.F."/>
            <person name="Tungtrongchitr A."/>
            <person name="Zhong N."/>
            <person name="Liu Z."/>
            <person name="Tsui S."/>
        </authorList>
    </citation>
    <scope>NUCLEOTIDE SEQUENCE</scope>
    <source>
        <strain evidence="2">Derf</strain>
        <tissue evidence="2">Whole organism</tissue>
    </source>
</reference>
<dbReference type="Proteomes" id="UP000790347">
    <property type="component" value="Unassembled WGS sequence"/>
</dbReference>
<reference evidence="1" key="2">
    <citation type="submission" date="2020-06" db="EMBL/GenBank/DDBJ databases">
        <authorList>
            <person name="Ji K."/>
            <person name="Li J."/>
        </authorList>
    </citation>
    <scope>NUCLEOTIDE SEQUENCE</scope>
    <source>
        <strain evidence="1">JKM2019</strain>
        <tissue evidence="1">Whole body</tissue>
    </source>
</reference>
<comment type="caution">
    <text evidence="2">The sequence shown here is derived from an EMBL/GenBank/DDBJ whole genome shotgun (WGS) entry which is preliminary data.</text>
</comment>
<evidence type="ECO:0000313" key="1">
    <source>
        <dbReference type="EMBL" id="KAH7638857.1"/>
    </source>
</evidence>
<evidence type="ECO:0000313" key="2">
    <source>
        <dbReference type="EMBL" id="KAH9522829.1"/>
    </source>
</evidence>